<keyword evidence="6" id="KW-0812">Transmembrane</keyword>
<dbReference type="SMART" id="SM00283">
    <property type="entry name" value="MA"/>
    <property type="match status" value="1"/>
</dbReference>
<dbReference type="RefSeq" id="WP_175550114.1">
    <property type="nucleotide sequence ID" value="NZ_FQWZ01000002.1"/>
</dbReference>
<dbReference type="InterPro" id="IPR024478">
    <property type="entry name" value="HlyB_4HB_MCP"/>
</dbReference>
<feature type="transmembrane region" description="Helical" evidence="6">
    <location>
        <begin position="28"/>
        <end position="48"/>
    </location>
</feature>
<dbReference type="Pfam" id="PF12729">
    <property type="entry name" value="4HB_MCP_1"/>
    <property type="match status" value="1"/>
</dbReference>
<feature type="transmembrane region" description="Helical" evidence="6">
    <location>
        <begin position="207"/>
        <end position="226"/>
    </location>
</feature>
<evidence type="ECO:0000256" key="1">
    <source>
        <dbReference type="ARBA" id="ARBA00004370"/>
    </source>
</evidence>
<dbReference type="InterPro" id="IPR003660">
    <property type="entry name" value="HAMP_dom"/>
</dbReference>
<dbReference type="Pfam" id="PF00672">
    <property type="entry name" value="HAMP"/>
    <property type="match status" value="1"/>
</dbReference>
<dbReference type="PROSITE" id="PS50885">
    <property type="entry name" value="HAMP"/>
    <property type="match status" value="1"/>
</dbReference>
<evidence type="ECO:0000256" key="4">
    <source>
        <dbReference type="ARBA" id="ARBA00029447"/>
    </source>
</evidence>
<reference evidence="9 10" key="1">
    <citation type="submission" date="2016-11" db="EMBL/GenBank/DDBJ databases">
        <authorList>
            <person name="Jaros S."/>
            <person name="Januszkiewicz K."/>
            <person name="Wedrychowicz H."/>
        </authorList>
    </citation>
    <scope>NUCLEOTIDE SEQUENCE [LARGE SCALE GENOMIC DNA]</scope>
    <source>
        <strain evidence="9 10">CGMCC 1.7049</strain>
    </source>
</reference>
<accession>A0A1M5LYT5</accession>
<dbReference type="InterPro" id="IPR004090">
    <property type="entry name" value="Chemotax_Me-accpt_rcpt"/>
</dbReference>
<evidence type="ECO:0000313" key="10">
    <source>
        <dbReference type="Proteomes" id="UP000199758"/>
    </source>
</evidence>
<dbReference type="PANTHER" id="PTHR43531:SF14">
    <property type="entry name" value="METHYL-ACCEPTING CHEMOTAXIS PROTEIN I-RELATED"/>
    <property type="match status" value="1"/>
</dbReference>
<dbReference type="SUPFAM" id="SSF158472">
    <property type="entry name" value="HAMP domain-like"/>
    <property type="match status" value="1"/>
</dbReference>
<evidence type="ECO:0000259" key="7">
    <source>
        <dbReference type="PROSITE" id="PS50111"/>
    </source>
</evidence>
<dbReference type="GO" id="GO:0005886">
    <property type="term" value="C:plasma membrane"/>
    <property type="evidence" value="ECO:0007669"/>
    <property type="project" value="TreeGrafter"/>
</dbReference>
<dbReference type="GO" id="GO:0007165">
    <property type="term" value="P:signal transduction"/>
    <property type="evidence" value="ECO:0007669"/>
    <property type="project" value="UniProtKB-KW"/>
</dbReference>
<dbReference type="PROSITE" id="PS50111">
    <property type="entry name" value="CHEMOTAXIS_TRANSDUC_2"/>
    <property type="match status" value="1"/>
</dbReference>
<name>A0A1M5LYT5_9GAMM</name>
<sequence length="724" mass="77849">MIKLDLLLRRRLQDAQRRLAQWRIGVRLRAAFAGLLLVTGALVALCLYSMNTIEQQMSDIVVRNNHKTELLHHLRSVMLSQSVTVRDLILETIDEQKQQHAATLGEQRAAYRRYGDEVTPLLVDPEEQALYAQATSAMAGVDQALDKAVTLALDGQAAAAVVFVNRRAGPLQRQVLDALDTMIDMQQKLNQLTLLDVGHQTAAAGRVTVALALVLFGLGWVVALLITRSITDPLAVAARMAANIARGELDAQTLQTFDRDEVGDLLRSMTDMQQMLVRFVESQTEMAQAHAEGRISQRMVVTPFAGVYRDMATSINELAASHIAVQQKCVAIMGHYARGDLSHEMEVLPGEQSALSDTMSQVRSKLQAVNAELLRLVQQAAAGDFSARGEAARFEYDFRQMIEGLSRLMAIAEQGLGDVGTLLAEIARGNLTETIQSEASGTFARLNDDANTTVQQLRQIVFGIREATESIHVASQEIASGNTDLSSRYERQTAALESAARNMGTLIDTVRGNASQAAQARELVGGAAQLAMRGGEVVGQAVNSMQAATQAMTRIGDIVSLIDGIAFQTNILALNAAVEAARAGEAGRGFAVVAAEVRALAHRCAGSAREIKDLIGHSHAAVDTGARQVGTAGDTMTEIVASVQRIAQIISGISEASQRQTDDIEQVNGAIALMERDMQQNAALVEQTASATLSMADQARNLSDLVAVFRIDDADQTVITAQAA</sequence>
<keyword evidence="6" id="KW-0472">Membrane</keyword>
<protein>
    <submittedName>
        <fullName evidence="9">Methyl-accepting chemotaxis protein-1, serine sensor receptor</fullName>
    </submittedName>
</protein>
<keyword evidence="9" id="KW-0675">Receptor</keyword>
<dbReference type="STRING" id="490188.SAMN04488068_1175"/>
<evidence type="ECO:0000259" key="8">
    <source>
        <dbReference type="PROSITE" id="PS50885"/>
    </source>
</evidence>
<organism evidence="9 10">
    <name type="scientific">Hydrocarboniphaga daqingensis</name>
    <dbReference type="NCBI Taxonomy" id="490188"/>
    <lineage>
        <taxon>Bacteria</taxon>
        <taxon>Pseudomonadati</taxon>
        <taxon>Pseudomonadota</taxon>
        <taxon>Gammaproteobacteria</taxon>
        <taxon>Nevskiales</taxon>
        <taxon>Nevskiaceae</taxon>
        <taxon>Hydrocarboniphaga</taxon>
    </lineage>
</organism>
<proteinExistence type="inferred from homology"/>
<dbReference type="AlphaFoldDB" id="A0A1M5LYT5"/>
<dbReference type="Pfam" id="PF00015">
    <property type="entry name" value="MCPsignal"/>
    <property type="match status" value="1"/>
</dbReference>
<keyword evidence="2" id="KW-0488">Methylation</keyword>
<dbReference type="Gene3D" id="1.10.287.950">
    <property type="entry name" value="Methyl-accepting chemotaxis protein"/>
    <property type="match status" value="1"/>
</dbReference>
<dbReference type="CDD" id="cd19411">
    <property type="entry name" value="MCP2201-like_sensor"/>
    <property type="match status" value="1"/>
</dbReference>
<keyword evidence="6" id="KW-1133">Transmembrane helix</keyword>
<dbReference type="CDD" id="cd11386">
    <property type="entry name" value="MCP_signal"/>
    <property type="match status" value="1"/>
</dbReference>
<dbReference type="Pfam" id="PF18947">
    <property type="entry name" value="HAMP_2"/>
    <property type="match status" value="1"/>
</dbReference>
<keyword evidence="3 5" id="KW-0807">Transducer</keyword>
<evidence type="ECO:0000256" key="5">
    <source>
        <dbReference type="PROSITE-ProRule" id="PRU00284"/>
    </source>
</evidence>
<dbReference type="GO" id="GO:0006935">
    <property type="term" value="P:chemotaxis"/>
    <property type="evidence" value="ECO:0007669"/>
    <property type="project" value="UniProtKB-KW"/>
</dbReference>
<dbReference type="Pfam" id="PF18575">
    <property type="entry name" value="HAMP_N3"/>
    <property type="match status" value="1"/>
</dbReference>
<dbReference type="Proteomes" id="UP000199758">
    <property type="component" value="Unassembled WGS sequence"/>
</dbReference>
<dbReference type="InterPro" id="IPR041395">
    <property type="entry name" value="McpB_HAMP_3rd"/>
</dbReference>
<comment type="similarity">
    <text evidence="4">Belongs to the methyl-accepting chemotaxis (MCP) protein family.</text>
</comment>
<dbReference type="SUPFAM" id="SSF58104">
    <property type="entry name" value="Methyl-accepting chemotaxis protein (MCP) signaling domain"/>
    <property type="match status" value="1"/>
</dbReference>
<dbReference type="PRINTS" id="PR00260">
    <property type="entry name" value="CHEMTRNSDUCR"/>
</dbReference>
<dbReference type="GO" id="GO:0004888">
    <property type="term" value="F:transmembrane signaling receptor activity"/>
    <property type="evidence" value="ECO:0007669"/>
    <property type="project" value="InterPro"/>
</dbReference>
<gene>
    <name evidence="9" type="ORF">SAMN04488068_1175</name>
</gene>
<evidence type="ECO:0000313" key="9">
    <source>
        <dbReference type="EMBL" id="SHG70274.1"/>
    </source>
</evidence>
<keyword evidence="10" id="KW-1185">Reference proteome</keyword>
<feature type="domain" description="Methyl-accepting transducer" evidence="7">
    <location>
        <begin position="467"/>
        <end position="696"/>
    </location>
</feature>
<evidence type="ECO:0000256" key="3">
    <source>
        <dbReference type="ARBA" id="ARBA00023224"/>
    </source>
</evidence>
<dbReference type="InterPro" id="IPR051310">
    <property type="entry name" value="MCP_chemotaxis"/>
</dbReference>
<dbReference type="InterPro" id="IPR047347">
    <property type="entry name" value="YvaQ-like_sensor"/>
</dbReference>
<comment type="subcellular location">
    <subcellularLocation>
        <location evidence="1">Membrane</location>
    </subcellularLocation>
</comment>
<evidence type="ECO:0000256" key="2">
    <source>
        <dbReference type="ARBA" id="ARBA00022481"/>
    </source>
</evidence>
<dbReference type="EMBL" id="FQWZ01000002">
    <property type="protein sequence ID" value="SHG70274.1"/>
    <property type="molecule type" value="Genomic_DNA"/>
</dbReference>
<dbReference type="InterPro" id="IPR004089">
    <property type="entry name" value="MCPsignal_dom"/>
</dbReference>
<dbReference type="SMART" id="SM00304">
    <property type="entry name" value="HAMP"/>
    <property type="match status" value="3"/>
</dbReference>
<dbReference type="PANTHER" id="PTHR43531">
    <property type="entry name" value="PROTEIN ICFG"/>
    <property type="match status" value="1"/>
</dbReference>
<feature type="domain" description="HAMP" evidence="8">
    <location>
        <begin position="228"/>
        <end position="281"/>
    </location>
</feature>
<dbReference type="FunFam" id="1.10.287.950:FF:000001">
    <property type="entry name" value="Methyl-accepting chemotaxis sensory transducer"/>
    <property type="match status" value="1"/>
</dbReference>
<dbReference type="Gene3D" id="1.20.120.1530">
    <property type="match status" value="2"/>
</dbReference>
<evidence type="ECO:0000256" key="6">
    <source>
        <dbReference type="SAM" id="Phobius"/>
    </source>
</evidence>